<proteinExistence type="inferred from homology"/>
<accession>A0A518EPF8</accession>
<dbReference type="AlphaFoldDB" id="A0A518EPF8"/>
<evidence type="ECO:0000313" key="3">
    <source>
        <dbReference type="EMBL" id="QDV05970.1"/>
    </source>
</evidence>
<gene>
    <name evidence="3" type="ORF">Poly30_14730</name>
</gene>
<dbReference type="GO" id="GO:0005829">
    <property type="term" value="C:cytosol"/>
    <property type="evidence" value="ECO:0007669"/>
    <property type="project" value="TreeGrafter"/>
</dbReference>
<evidence type="ECO:0000313" key="4">
    <source>
        <dbReference type="Proteomes" id="UP000320390"/>
    </source>
</evidence>
<name>A0A518EPF8_9BACT</name>
<protein>
    <recommendedName>
        <fullName evidence="5">DUF493 domain-containing protein</fullName>
    </recommendedName>
</protein>
<dbReference type="Pfam" id="PF04359">
    <property type="entry name" value="DUF493"/>
    <property type="match status" value="1"/>
</dbReference>
<dbReference type="InterPro" id="IPR027471">
    <property type="entry name" value="YbeD-like_sf"/>
</dbReference>
<comment type="similarity">
    <text evidence="1">Belongs to the UPF0250 family.</text>
</comment>
<sequence>MAQMPPPSEPDKLPSRELLEQRHSFPCRYTFKVIGEADEGLQGRVTDCIQRELRTNMQPPSSIRTTKGGRHQSVTVEPTCPDADAVLRLYAELRKVEGVMFLF</sequence>
<keyword evidence="4" id="KW-1185">Reference proteome</keyword>
<dbReference type="Gene3D" id="3.30.70.260">
    <property type="match status" value="1"/>
</dbReference>
<evidence type="ECO:0000256" key="1">
    <source>
        <dbReference type="ARBA" id="ARBA00008460"/>
    </source>
</evidence>
<dbReference type="EMBL" id="CP036434">
    <property type="protein sequence ID" value="QDV05970.1"/>
    <property type="molecule type" value="Genomic_DNA"/>
</dbReference>
<organism evidence="3 4">
    <name type="scientific">Saltatorellus ferox</name>
    <dbReference type="NCBI Taxonomy" id="2528018"/>
    <lineage>
        <taxon>Bacteria</taxon>
        <taxon>Pseudomonadati</taxon>
        <taxon>Planctomycetota</taxon>
        <taxon>Planctomycetia</taxon>
        <taxon>Planctomycetia incertae sedis</taxon>
        <taxon>Saltatorellus</taxon>
    </lineage>
</organism>
<reference evidence="3 4" key="1">
    <citation type="submission" date="2019-02" db="EMBL/GenBank/DDBJ databases">
        <title>Deep-cultivation of Planctomycetes and their phenomic and genomic characterization uncovers novel biology.</title>
        <authorList>
            <person name="Wiegand S."/>
            <person name="Jogler M."/>
            <person name="Boedeker C."/>
            <person name="Pinto D."/>
            <person name="Vollmers J."/>
            <person name="Rivas-Marin E."/>
            <person name="Kohn T."/>
            <person name="Peeters S.H."/>
            <person name="Heuer A."/>
            <person name="Rast P."/>
            <person name="Oberbeckmann S."/>
            <person name="Bunk B."/>
            <person name="Jeske O."/>
            <person name="Meyerdierks A."/>
            <person name="Storesund J.E."/>
            <person name="Kallscheuer N."/>
            <person name="Luecker S."/>
            <person name="Lage O.M."/>
            <person name="Pohl T."/>
            <person name="Merkel B.J."/>
            <person name="Hornburger P."/>
            <person name="Mueller R.-W."/>
            <person name="Bruemmer F."/>
            <person name="Labrenz M."/>
            <person name="Spormann A.M."/>
            <person name="Op den Camp H."/>
            <person name="Overmann J."/>
            <person name="Amann R."/>
            <person name="Jetten M.S.M."/>
            <person name="Mascher T."/>
            <person name="Medema M.H."/>
            <person name="Devos D.P."/>
            <person name="Kaster A.-K."/>
            <person name="Ovreas L."/>
            <person name="Rohde M."/>
            <person name="Galperin M.Y."/>
            <person name="Jogler C."/>
        </authorList>
    </citation>
    <scope>NUCLEOTIDE SEQUENCE [LARGE SCALE GENOMIC DNA]</scope>
    <source>
        <strain evidence="3 4">Poly30</strain>
    </source>
</reference>
<feature type="region of interest" description="Disordered" evidence="2">
    <location>
        <begin position="56"/>
        <end position="77"/>
    </location>
</feature>
<dbReference type="Proteomes" id="UP000320390">
    <property type="component" value="Chromosome"/>
</dbReference>
<evidence type="ECO:0008006" key="5">
    <source>
        <dbReference type="Google" id="ProtNLM"/>
    </source>
</evidence>
<evidence type="ECO:0000256" key="2">
    <source>
        <dbReference type="SAM" id="MobiDB-lite"/>
    </source>
</evidence>
<dbReference type="SUPFAM" id="SSF117991">
    <property type="entry name" value="YbeD/HP0495-like"/>
    <property type="match status" value="1"/>
</dbReference>
<dbReference type="PANTHER" id="PTHR38036:SF1">
    <property type="entry name" value="UPF0250 PROTEIN YBED"/>
    <property type="match status" value="1"/>
</dbReference>
<dbReference type="InterPro" id="IPR007454">
    <property type="entry name" value="UPF0250_YbeD-like"/>
</dbReference>
<dbReference type="PANTHER" id="PTHR38036">
    <property type="entry name" value="UPF0250 PROTEIN YBED"/>
    <property type="match status" value="1"/>
</dbReference>
<feature type="compositionally biased region" description="Polar residues" evidence="2">
    <location>
        <begin position="56"/>
        <end position="65"/>
    </location>
</feature>